<dbReference type="EMBL" id="JBHLTC010000036">
    <property type="protein sequence ID" value="MFC0627992.1"/>
    <property type="molecule type" value="Genomic_DNA"/>
</dbReference>
<protein>
    <submittedName>
        <fullName evidence="1">Uncharacterized protein</fullName>
    </submittedName>
</protein>
<evidence type="ECO:0000313" key="1">
    <source>
        <dbReference type="EMBL" id="MFC0627992.1"/>
    </source>
</evidence>
<comment type="caution">
    <text evidence="1">The sequence shown here is derived from an EMBL/GenBank/DDBJ whole genome shotgun (WGS) entry which is preliminary data.</text>
</comment>
<name>A0ABV6QWA1_9ACTN</name>
<gene>
    <name evidence="1" type="ORF">ACFFGN_28220</name>
</gene>
<dbReference type="Proteomes" id="UP001589890">
    <property type="component" value="Unassembled WGS sequence"/>
</dbReference>
<organism evidence="1 2">
    <name type="scientific">Kribbella deserti</name>
    <dbReference type="NCBI Taxonomy" id="1926257"/>
    <lineage>
        <taxon>Bacteria</taxon>
        <taxon>Bacillati</taxon>
        <taxon>Actinomycetota</taxon>
        <taxon>Actinomycetes</taxon>
        <taxon>Propionibacteriales</taxon>
        <taxon>Kribbellaceae</taxon>
        <taxon>Kribbella</taxon>
    </lineage>
</organism>
<reference evidence="1 2" key="1">
    <citation type="submission" date="2024-09" db="EMBL/GenBank/DDBJ databases">
        <authorList>
            <person name="Sun Q."/>
            <person name="Mori K."/>
        </authorList>
    </citation>
    <scope>NUCLEOTIDE SEQUENCE [LARGE SCALE GENOMIC DNA]</scope>
    <source>
        <strain evidence="1 2">CGMCC 1.15906</strain>
    </source>
</reference>
<keyword evidence="2" id="KW-1185">Reference proteome</keyword>
<accession>A0ABV6QWA1</accession>
<proteinExistence type="predicted"/>
<evidence type="ECO:0000313" key="2">
    <source>
        <dbReference type="Proteomes" id="UP001589890"/>
    </source>
</evidence>
<dbReference type="RefSeq" id="WP_380053355.1">
    <property type="nucleotide sequence ID" value="NZ_JBHLTC010000036.1"/>
</dbReference>
<sequence length="163" mass="17636">MQHTSEFELRVDFPAQASAGHPPSGPRLTVLVDGVDVIGDATGQVGWSPGDILSADSPFLPSRPGDRIAIYRCACPAQGCPPQGCGVVAPMMRKIVGQLWWMDFRLYTGVFDGPRAMGDVPDVGERLPVPTLIFDDEQYRAEIARAIADTSWRDTDAAHRVSA</sequence>